<keyword evidence="2" id="KW-1185">Reference proteome</keyword>
<accession>A0A8S0R2S1</accession>
<dbReference type="Gramene" id="OE9A034609T1">
    <property type="protein sequence ID" value="OE9A034609C1"/>
    <property type="gene ID" value="OE9A034609"/>
</dbReference>
<comment type="caution">
    <text evidence="1">The sequence shown here is derived from an EMBL/GenBank/DDBJ whole genome shotgun (WGS) entry which is preliminary data.</text>
</comment>
<dbReference type="EMBL" id="CACTIH010002107">
    <property type="protein sequence ID" value="CAA2973492.1"/>
    <property type="molecule type" value="Genomic_DNA"/>
</dbReference>
<dbReference type="Proteomes" id="UP000594638">
    <property type="component" value="Unassembled WGS sequence"/>
</dbReference>
<feature type="non-terminal residue" evidence="1">
    <location>
        <position position="57"/>
    </location>
</feature>
<reference evidence="1 2" key="1">
    <citation type="submission" date="2019-12" db="EMBL/GenBank/DDBJ databases">
        <authorList>
            <person name="Alioto T."/>
            <person name="Alioto T."/>
            <person name="Gomez Garrido J."/>
        </authorList>
    </citation>
    <scope>NUCLEOTIDE SEQUENCE [LARGE SCALE GENOMIC DNA]</scope>
</reference>
<protein>
    <submittedName>
        <fullName evidence="1">Uncharacterized protein</fullName>
    </submittedName>
</protein>
<evidence type="ECO:0000313" key="1">
    <source>
        <dbReference type="EMBL" id="CAA2973492.1"/>
    </source>
</evidence>
<evidence type="ECO:0000313" key="2">
    <source>
        <dbReference type="Proteomes" id="UP000594638"/>
    </source>
</evidence>
<proteinExistence type="predicted"/>
<organism evidence="1 2">
    <name type="scientific">Olea europaea subsp. europaea</name>
    <dbReference type="NCBI Taxonomy" id="158383"/>
    <lineage>
        <taxon>Eukaryota</taxon>
        <taxon>Viridiplantae</taxon>
        <taxon>Streptophyta</taxon>
        <taxon>Embryophyta</taxon>
        <taxon>Tracheophyta</taxon>
        <taxon>Spermatophyta</taxon>
        <taxon>Magnoliopsida</taxon>
        <taxon>eudicotyledons</taxon>
        <taxon>Gunneridae</taxon>
        <taxon>Pentapetalae</taxon>
        <taxon>asterids</taxon>
        <taxon>lamiids</taxon>
        <taxon>Lamiales</taxon>
        <taxon>Oleaceae</taxon>
        <taxon>Oleeae</taxon>
        <taxon>Olea</taxon>
    </lineage>
</organism>
<gene>
    <name evidence="1" type="ORF">OLEA9_A034609</name>
</gene>
<name>A0A8S0R2S1_OLEEU</name>
<dbReference type="AlphaFoldDB" id="A0A8S0R2S1"/>
<sequence>MREASRQAISLRSSIIVLTSSIAAKKPHQSCVEKPCRRRCTTLCNATLASRRLAAMM</sequence>